<evidence type="ECO:0000313" key="11">
    <source>
        <dbReference type="Proteomes" id="UP000243797"/>
    </source>
</evidence>
<protein>
    <recommendedName>
        <fullName evidence="3 8">Mediator of RNA polymerase II transcription subunit 4</fullName>
    </recommendedName>
    <alternativeName>
        <fullName evidence="7 8">Mediator complex subunit 4</fullName>
    </alternativeName>
</protein>
<evidence type="ECO:0000256" key="3">
    <source>
        <dbReference type="ARBA" id="ARBA00020629"/>
    </source>
</evidence>
<accession>A0A2K1QJQ9</accession>
<feature type="compositionally biased region" description="Low complexity" evidence="9">
    <location>
        <begin position="177"/>
        <end position="199"/>
    </location>
</feature>
<gene>
    <name evidence="8" type="primary">MED4</name>
    <name evidence="10" type="ORF">CAC42_657</name>
</gene>
<proteinExistence type="inferred from homology"/>
<evidence type="ECO:0000256" key="2">
    <source>
        <dbReference type="ARBA" id="ARBA00009626"/>
    </source>
</evidence>
<comment type="similarity">
    <text evidence="2 8">Belongs to the Mediator complex subunit 4 family.</text>
</comment>
<evidence type="ECO:0000256" key="4">
    <source>
        <dbReference type="ARBA" id="ARBA00023015"/>
    </source>
</evidence>
<dbReference type="InterPro" id="IPR019258">
    <property type="entry name" value="Mediator_Med4"/>
</dbReference>
<comment type="subunit">
    <text evidence="8">Component of the Mediator complex.</text>
</comment>
<feature type="compositionally biased region" description="Basic and acidic residues" evidence="9">
    <location>
        <begin position="245"/>
        <end position="287"/>
    </location>
</feature>
<keyword evidence="6 8" id="KW-0539">Nucleus</keyword>
<feature type="region of interest" description="Disordered" evidence="9">
    <location>
        <begin position="87"/>
        <end position="113"/>
    </location>
</feature>
<evidence type="ECO:0000256" key="7">
    <source>
        <dbReference type="ARBA" id="ARBA00031257"/>
    </source>
</evidence>
<dbReference type="GO" id="GO:0003712">
    <property type="term" value="F:transcription coregulator activity"/>
    <property type="evidence" value="ECO:0007669"/>
    <property type="project" value="InterPro"/>
</dbReference>
<reference evidence="10 11" key="1">
    <citation type="submission" date="2017-06" db="EMBL/GenBank/DDBJ databases">
        <title>Draft genome sequence of a variant of Elsinoe murrayae.</title>
        <authorList>
            <person name="Cheng Q."/>
        </authorList>
    </citation>
    <scope>NUCLEOTIDE SEQUENCE [LARGE SCALE GENOMIC DNA]</scope>
    <source>
        <strain evidence="10 11">CQ-2017a</strain>
    </source>
</reference>
<name>A0A2K1QJQ9_9PEZI</name>
<evidence type="ECO:0000256" key="5">
    <source>
        <dbReference type="ARBA" id="ARBA00023163"/>
    </source>
</evidence>
<comment type="subcellular location">
    <subcellularLocation>
        <location evidence="1 8">Nucleus</location>
    </subcellularLocation>
</comment>
<feature type="region of interest" description="Disordered" evidence="9">
    <location>
        <begin position="131"/>
        <end position="200"/>
    </location>
</feature>
<sequence>MLSILQTRYQRVEKALDTLLESVTAYNPSLAAADELVAADDDVNDALEELAAHHANYGRILSLRATSAALDEQIKTTLRTLADTRKTLQTISLPPSNPSTTTPTSTASPSRPVRVDELLSYAKFISKTTVPPTRALAPEEPSAAPDAAPADVQPNGLAQPHVKTEPATPDPSQLNTANPSSAATPSASQPAGSAPAPSEAMRKVLPPEVRGEFIPWPSHEIIKNGGLGAVQSMVERGIDPGQMTKSREEEMEDEKREAEEKERREREDEEKRRNQASEMRGPRREREEDVFDPDEM</sequence>
<evidence type="ECO:0000256" key="8">
    <source>
        <dbReference type="RuleBase" id="RU364141"/>
    </source>
</evidence>
<dbReference type="Proteomes" id="UP000243797">
    <property type="component" value="Unassembled WGS sequence"/>
</dbReference>
<feature type="compositionally biased region" description="Low complexity" evidence="9">
    <location>
        <begin position="90"/>
        <end position="112"/>
    </location>
</feature>
<dbReference type="Pfam" id="PF10018">
    <property type="entry name" value="Med4"/>
    <property type="match status" value="1"/>
</dbReference>
<organism evidence="10 11">
    <name type="scientific">Sphaceloma murrayae</name>
    <dbReference type="NCBI Taxonomy" id="2082308"/>
    <lineage>
        <taxon>Eukaryota</taxon>
        <taxon>Fungi</taxon>
        <taxon>Dikarya</taxon>
        <taxon>Ascomycota</taxon>
        <taxon>Pezizomycotina</taxon>
        <taxon>Dothideomycetes</taxon>
        <taxon>Dothideomycetidae</taxon>
        <taxon>Myriangiales</taxon>
        <taxon>Elsinoaceae</taxon>
        <taxon>Sphaceloma</taxon>
    </lineage>
</organism>
<keyword evidence="4 8" id="KW-0805">Transcription regulation</keyword>
<keyword evidence="11" id="KW-1185">Reference proteome</keyword>
<comment type="caution">
    <text evidence="10">The sequence shown here is derived from an EMBL/GenBank/DDBJ whole genome shotgun (WGS) entry which is preliminary data.</text>
</comment>
<evidence type="ECO:0000256" key="9">
    <source>
        <dbReference type="SAM" id="MobiDB-lite"/>
    </source>
</evidence>
<dbReference type="AlphaFoldDB" id="A0A2K1QJQ9"/>
<comment type="function">
    <text evidence="8">Component of the Mediator complex, a coactivator involved in the regulated transcription of nearly all RNA polymerase II-dependent genes. Mediator functions as a bridge to convey information from gene-specific regulatory proteins to the basal RNA polymerase II transcription machinery. Mediator is recruited to promoters by direct interactions with regulatory proteins and serves as a scaffold for the assembly of a functional preinitiation complex with RNA polymerase II and the general transcription factors.</text>
</comment>
<dbReference type="OrthoDB" id="1929813at2759"/>
<dbReference type="EMBL" id="NKHZ01000070">
    <property type="protein sequence ID" value="PNS15398.1"/>
    <property type="molecule type" value="Genomic_DNA"/>
</dbReference>
<evidence type="ECO:0000313" key="10">
    <source>
        <dbReference type="EMBL" id="PNS15398.1"/>
    </source>
</evidence>
<feature type="region of interest" description="Disordered" evidence="9">
    <location>
        <begin position="232"/>
        <end position="296"/>
    </location>
</feature>
<keyword evidence="5 8" id="KW-0804">Transcription</keyword>
<dbReference type="InParanoid" id="A0A2K1QJQ9"/>
<keyword evidence="8" id="KW-0010">Activator</keyword>
<evidence type="ECO:0000256" key="6">
    <source>
        <dbReference type="ARBA" id="ARBA00023242"/>
    </source>
</evidence>
<evidence type="ECO:0000256" key="1">
    <source>
        <dbReference type="ARBA" id="ARBA00004123"/>
    </source>
</evidence>
<feature type="compositionally biased region" description="Low complexity" evidence="9">
    <location>
        <begin position="135"/>
        <end position="151"/>
    </location>
</feature>
<dbReference type="GO" id="GO:0006357">
    <property type="term" value="P:regulation of transcription by RNA polymerase II"/>
    <property type="evidence" value="ECO:0007669"/>
    <property type="project" value="InterPro"/>
</dbReference>
<dbReference type="GO" id="GO:0016592">
    <property type="term" value="C:mediator complex"/>
    <property type="evidence" value="ECO:0007669"/>
    <property type="project" value="InterPro"/>
</dbReference>